<dbReference type="Proteomes" id="UP000831701">
    <property type="component" value="Chromosome 7"/>
</dbReference>
<sequence>RSRRDVLFSAPYQGCHVTQQGGHYVLPLRLWGAPMTMSCPGVLPPTTVSCFPSGMVVKIGGITANKLHVNMSGTWKSLSSACSSCGIAVEVLSGGLTLTVPYNRGLCIENK</sequence>
<organism evidence="1 2">
    <name type="scientific">Scortum barcoo</name>
    <name type="common">barcoo grunter</name>
    <dbReference type="NCBI Taxonomy" id="214431"/>
    <lineage>
        <taxon>Eukaryota</taxon>
        <taxon>Metazoa</taxon>
        <taxon>Chordata</taxon>
        <taxon>Craniata</taxon>
        <taxon>Vertebrata</taxon>
        <taxon>Euteleostomi</taxon>
        <taxon>Actinopterygii</taxon>
        <taxon>Neopterygii</taxon>
        <taxon>Teleostei</taxon>
        <taxon>Neoteleostei</taxon>
        <taxon>Acanthomorphata</taxon>
        <taxon>Eupercaria</taxon>
        <taxon>Centrarchiformes</taxon>
        <taxon>Terapontoidei</taxon>
        <taxon>Terapontidae</taxon>
        <taxon>Scortum</taxon>
    </lineage>
</organism>
<evidence type="ECO:0000313" key="1">
    <source>
        <dbReference type="EMBL" id="KAI3370082.1"/>
    </source>
</evidence>
<reference evidence="1" key="1">
    <citation type="submission" date="2022-04" db="EMBL/GenBank/DDBJ databases">
        <title>Jade perch genome.</title>
        <authorList>
            <person name="Chao B."/>
        </authorList>
    </citation>
    <scope>NUCLEOTIDE SEQUENCE</scope>
    <source>
        <strain evidence="1">CB-2022</strain>
    </source>
</reference>
<protein>
    <submittedName>
        <fullName evidence="1">Uncharacterized protein</fullName>
    </submittedName>
</protein>
<comment type="caution">
    <text evidence="1">The sequence shown here is derived from an EMBL/GenBank/DDBJ whole genome shotgun (WGS) entry which is preliminary data.</text>
</comment>
<proteinExistence type="predicted"/>
<feature type="non-terminal residue" evidence="1">
    <location>
        <position position="1"/>
    </location>
</feature>
<name>A0ACB8WQH4_9TELE</name>
<feature type="non-terminal residue" evidence="1">
    <location>
        <position position="111"/>
    </location>
</feature>
<keyword evidence="2" id="KW-1185">Reference proteome</keyword>
<evidence type="ECO:0000313" key="2">
    <source>
        <dbReference type="Proteomes" id="UP000831701"/>
    </source>
</evidence>
<accession>A0ACB8WQH4</accession>
<gene>
    <name evidence="1" type="ORF">L3Q82_024866</name>
</gene>
<dbReference type="EMBL" id="CM041537">
    <property type="protein sequence ID" value="KAI3370082.1"/>
    <property type="molecule type" value="Genomic_DNA"/>
</dbReference>